<dbReference type="RefSeq" id="WP_345716506.1">
    <property type="nucleotide sequence ID" value="NZ_BAABFP010000005.1"/>
</dbReference>
<evidence type="ECO:0000256" key="1">
    <source>
        <dbReference type="ARBA" id="ARBA00004496"/>
    </source>
</evidence>
<reference evidence="12" key="1">
    <citation type="journal article" date="2019" name="Int. J. Syst. Evol. Microbiol.">
        <title>The Global Catalogue of Microorganisms (GCM) 10K type strain sequencing project: providing services to taxonomists for standard genome sequencing and annotation.</title>
        <authorList>
            <consortium name="The Broad Institute Genomics Platform"/>
            <consortium name="The Broad Institute Genome Sequencing Center for Infectious Disease"/>
            <person name="Wu L."/>
            <person name="Ma J."/>
        </authorList>
    </citation>
    <scope>NUCLEOTIDE SEQUENCE [LARGE SCALE GENOMIC DNA]</scope>
    <source>
        <strain evidence="12">KACC 14249</strain>
    </source>
</reference>
<dbReference type="Pfam" id="PF05103">
    <property type="entry name" value="DivIVA"/>
    <property type="match status" value="1"/>
</dbReference>
<feature type="compositionally biased region" description="Pro residues" evidence="10">
    <location>
        <begin position="80"/>
        <end position="110"/>
    </location>
</feature>
<evidence type="ECO:0000256" key="10">
    <source>
        <dbReference type="SAM" id="MobiDB-lite"/>
    </source>
</evidence>
<protein>
    <recommendedName>
        <fullName evidence="3">Cell wall synthesis protein Wag31</fullName>
    </recommendedName>
    <alternativeName>
        <fullName evidence="8">Antigen 84</fullName>
    </alternativeName>
</protein>
<dbReference type="PANTHER" id="PTHR35794:SF2">
    <property type="entry name" value="CELL DIVISION PROTEIN DIVIVA"/>
    <property type="match status" value="1"/>
</dbReference>
<keyword evidence="6 9" id="KW-0175">Coiled coil</keyword>
<evidence type="ECO:0000313" key="12">
    <source>
        <dbReference type="Proteomes" id="UP001596189"/>
    </source>
</evidence>
<dbReference type="PANTHER" id="PTHR35794">
    <property type="entry name" value="CELL DIVISION PROTEIN DIVIVA"/>
    <property type="match status" value="1"/>
</dbReference>
<organism evidence="11 12">
    <name type="scientific">Angustibacter luteus</name>
    <dbReference type="NCBI Taxonomy" id="658456"/>
    <lineage>
        <taxon>Bacteria</taxon>
        <taxon>Bacillati</taxon>
        <taxon>Actinomycetota</taxon>
        <taxon>Actinomycetes</taxon>
        <taxon>Kineosporiales</taxon>
        <taxon>Kineosporiaceae</taxon>
    </lineage>
</organism>
<evidence type="ECO:0000256" key="4">
    <source>
        <dbReference type="ARBA" id="ARBA00022490"/>
    </source>
</evidence>
<comment type="caution">
    <text evidence="11">The sequence shown here is derived from an EMBL/GenBank/DDBJ whole genome shotgun (WGS) entry which is preliminary data.</text>
</comment>
<gene>
    <name evidence="11" type="ORF">ACFQDO_00625</name>
</gene>
<accession>A0ABW1J9L1</accession>
<keyword evidence="5" id="KW-0132">Cell division</keyword>
<comment type="similarity">
    <text evidence="2">Belongs to the DivIVA family.</text>
</comment>
<feature type="compositionally biased region" description="Low complexity" evidence="10">
    <location>
        <begin position="211"/>
        <end position="228"/>
    </location>
</feature>
<evidence type="ECO:0000256" key="3">
    <source>
        <dbReference type="ARBA" id="ARBA00018787"/>
    </source>
</evidence>
<evidence type="ECO:0000256" key="5">
    <source>
        <dbReference type="ARBA" id="ARBA00022618"/>
    </source>
</evidence>
<dbReference type="InterPro" id="IPR019933">
    <property type="entry name" value="DivIVA_domain"/>
</dbReference>
<feature type="compositionally biased region" description="Low complexity" evidence="10">
    <location>
        <begin position="111"/>
        <end position="120"/>
    </location>
</feature>
<dbReference type="Proteomes" id="UP001596189">
    <property type="component" value="Unassembled WGS sequence"/>
</dbReference>
<evidence type="ECO:0000256" key="9">
    <source>
        <dbReference type="SAM" id="Coils"/>
    </source>
</evidence>
<dbReference type="NCBIfam" id="TIGR03544">
    <property type="entry name" value="DivI1A_domain"/>
    <property type="match status" value="1"/>
</dbReference>
<evidence type="ECO:0000256" key="6">
    <source>
        <dbReference type="ARBA" id="ARBA00023054"/>
    </source>
</evidence>
<evidence type="ECO:0000256" key="8">
    <source>
        <dbReference type="ARBA" id="ARBA00031737"/>
    </source>
</evidence>
<dbReference type="Gene3D" id="6.10.250.660">
    <property type="match status" value="1"/>
</dbReference>
<name>A0ABW1J9L1_9ACTN</name>
<keyword evidence="7" id="KW-0131">Cell cycle</keyword>
<feature type="coiled-coil region" evidence="9">
    <location>
        <begin position="148"/>
        <end position="193"/>
    </location>
</feature>
<dbReference type="EMBL" id="JBHSRD010000002">
    <property type="protein sequence ID" value="MFC6005622.1"/>
    <property type="molecule type" value="Genomic_DNA"/>
</dbReference>
<feature type="region of interest" description="Disordered" evidence="10">
    <location>
        <begin position="211"/>
        <end position="264"/>
    </location>
</feature>
<proteinExistence type="inferred from homology"/>
<sequence>MPLNPEEVVNKRFSPTKFRQGYDEEEVDEFLDEVVAELRRLNTENEELRAKLTACESRVAELSRNGGRRDEPAASGPVAVVPPTPAPAPAPVPTPAPAPVPTPAPAPAPVPAAASTGGSESAAGMLALAQKLHDEHVEAGKAERNKIVNEAQEHAARLVREAEAKQRETLGDLEEQRQVLQRKVEQLRNFEREYRSRLKAYLEDQLKQLEAKASAGGSEPEAASGTGSTPSAEVTPLPTRGGTFGGNDGDRQGQAETPRFPFGS</sequence>
<feature type="region of interest" description="Disordered" evidence="10">
    <location>
        <begin position="60"/>
        <end position="120"/>
    </location>
</feature>
<evidence type="ECO:0000256" key="2">
    <source>
        <dbReference type="ARBA" id="ARBA00009008"/>
    </source>
</evidence>
<keyword evidence="4" id="KW-0963">Cytoplasm</keyword>
<dbReference type="InterPro" id="IPR007793">
    <property type="entry name" value="DivIVA_fam"/>
</dbReference>
<evidence type="ECO:0000313" key="11">
    <source>
        <dbReference type="EMBL" id="MFC6005622.1"/>
    </source>
</evidence>
<keyword evidence="12" id="KW-1185">Reference proteome</keyword>
<evidence type="ECO:0000256" key="7">
    <source>
        <dbReference type="ARBA" id="ARBA00023306"/>
    </source>
</evidence>
<comment type="subcellular location">
    <subcellularLocation>
        <location evidence="1">Cytoplasm</location>
    </subcellularLocation>
</comment>